<dbReference type="PROSITE" id="PS00870">
    <property type="entry name" value="CLPAB_1"/>
    <property type="match status" value="1"/>
</dbReference>
<dbReference type="PANTHER" id="PTHR11638">
    <property type="entry name" value="ATP-DEPENDENT CLP PROTEASE"/>
    <property type="match status" value="1"/>
</dbReference>
<dbReference type="InterPro" id="IPR050130">
    <property type="entry name" value="ClpA_ClpB"/>
</dbReference>
<dbReference type="Proteomes" id="UP000191987">
    <property type="component" value="Unassembled WGS sequence"/>
</dbReference>
<evidence type="ECO:0000256" key="6">
    <source>
        <dbReference type="ARBA" id="ARBA00022840"/>
    </source>
</evidence>
<feature type="coiled-coil region" evidence="13">
    <location>
        <begin position="413"/>
        <end position="493"/>
    </location>
</feature>
<evidence type="ECO:0000313" key="16">
    <source>
        <dbReference type="Proteomes" id="UP000191987"/>
    </source>
</evidence>
<dbReference type="SUPFAM" id="SSF81923">
    <property type="entry name" value="Double Clp-N motif"/>
    <property type="match status" value="1"/>
</dbReference>
<evidence type="ECO:0000256" key="1">
    <source>
        <dbReference type="ARBA" id="ARBA00004496"/>
    </source>
</evidence>
<dbReference type="CDD" id="cd00009">
    <property type="entry name" value="AAA"/>
    <property type="match status" value="1"/>
</dbReference>
<dbReference type="EMBL" id="FBWG01000030">
    <property type="protein sequence ID" value="CUX47518.1"/>
    <property type="molecule type" value="Genomic_DNA"/>
</dbReference>
<keyword evidence="4 11" id="KW-0677">Repeat</keyword>
<proteinExistence type="inferred from homology"/>
<dbReference type="InterPro" id="IPR041546">
    <property type="entry name" value="ClpA/ClpB_AAA_lid"/>
</dbReference>
<dbReference type="CDD" id="cd19499">
    <property type="entry name" value="RecA-like_ClpB_Hsp104-like"/>
    <property type="match status" value="1"/>
</dbReference>
<comment type="similarity">
    <text evidence="2 12">Belongs to the ClpA/ClpB family.</text>
</comment>
<keyword evidence="7 13" id="KW-0175">Coiled coil</keyword>
<dbReference type="FunFam" id="3.40.50.300:FF:000010">
    <property type="entry name" value="Chaperone clpB 1, putative"/>
    <property type="match status" value="1"/>
</dbReference>
<dbReference type="PROSITE" id="PS00871">
    <property type="entry name" value="CLPAB_2"/>
    <property type="match status" value="1"/>
</dbReference>
<organism evidence="15 16">
    <name type="scientific">Agrobacterium deltaense Zutra 3/1</name>
    <dbReference type="NCBI Taxonomy" id="1183427"/>
    <lineage>
        <taxon>Bacteria</taxon>
        <taxon>Pseudomonadati</taxon>
        <taxon>Pseudomonadota</taxon>
        <taxon>Alphaproteobacteria</taxon>
        <taxon>Hyphomicrobiales</taxon>
        <taxon>Rhizobiaceae</taxon>
        <taxon>Rhizobium/Agrobacterium group</taxon>
        <taxon>Agrobacterium</taxon>
    </lineage>
</organism>
<comment type="subunit">
    <text evidence="10">Homohexamer. The oligomerization is ATP-dependent.</text>
</comment>
<dbReference type="Pfam" id="PF00004">
    <property type="entry name" value="AAA"/>
    <property type="match status" value="1"/>
</dbReference>
<comment type="subunit">
    <text evidence="13">Homohexamer; The oligomerization is ATP-dependent.</text>
</comment>
<evidence type="ECO:0000256" key="11">
    <source>
        <dbReference type="PROSITE-ProRule" id="PRU01251"/>
    </source>
</evidence>
<evidence type="ECO:0000256" key="13">
    <source>
        <dbReference type="RuleBase" id="RU362034"/>
    </source>
</evidence>
<dbReference type="RefSeq" id="WP_080820075.1">
    <property type="nucleotide sequence ID" value="NZ_LT009749.1"/>
</dbReference>
<gene>
    <name evidence="13 15" type="primary">clpB</name>
    <name evidence="15" type="ORF">AGR7C_Lc120232</name>
</gene>
<evidence type="ECO:0000256" key="7">
    <source>
        <dbReference type="ARBA" id="ARBA00023054"/>
    </source>
</evidence>
<dbReference type="FunFam" id="3.40.50.300:FF:000120">
    <property type="entry name" value="ATP-dependent chaperone ClpB"/>
    <property type="match status" value="1"/>
</dbReference>
<accession>A0A1S7R5V6</accession>
<dbReference type="PANTHER" id="PTHR11638:SF18">
    <property type="entry name" value="HEAT SHOCK PROTEIN 104"/>
    <property type="match status" value="1"/>
</dbReference>
<name>A0A1S7R5V6_9HYPH</name>
<dbReference type="InterPro" id="IPR036628">
    <property type="entry name" value="Clp_N_dom_sf"/>
</dbReference>
<comment type="function">
    <text evidence="9">Part of a stress-induced multi-chaperone system, it is involved in the recovery of the cell from heat-induced damage, in cooperation with DnaK, DnaJ and GrpE. Acts before DnaK, in the processing of protein aggregates. Protein binding stimulates the ATPase activity; ATP hydrolysis unfolds the denatured protein aggregates, which probably helps expose new hydrophobic binding sites on the surface of ClpB-bound aggregates, contributing to the solubilization and refolding of denatured protein aggregates by DnaK.</text>
</comment>
<comment type="subcellular location">
    <subcellularLocation>
        <location evidence="1 13">Cytoplasm</location>
    </subcellularLocation>
</comment>
<evidence type="ECO:0000256" key="12">
    <source>
        <dbReference type="RuleBase" id="RU004432"/>
    </source>
</evidence>
<evidence type="ECO:0000256" key="8">
    <source>
        <dbReference type="ARBA" id="ARBA00023186"/>
    </source>
</evidence>
<dbReference type="Pfam" id="PF07724">
    <property type="entry name" value="AAA_2"/>
    <property type="match status" value="1"/>
</dbReference>
<dbReference type="InterPro" id="IPR017730">
    <property type="entry name" value="Chaperonin_ClpB"/>
</dbReference>
<keyword evidence="6 12" id="KW-0067">ATP-binding</keyword>
<evidence type="ECO:0000256" key="5">
    <source>
        <dbReference type="ARBA" id="ARBA00022741"/>
    </source>
</evidence>
<reference evidence="15 16" key="1">
    <citation type="submission" date="2016-01" db="EMBL/GenBank/DDBJ databases">
        <authorList>
            <person name="Oliw E.H."/>
        </authorList>
    </citation>
    <scope>NUCLEOTIDE SEQUENCE [LARGE SCALE GENOMIC DNA]</scope>
    <source>
        <strain evidence="15 16">Zutra 3-1</strain>
    </source>
</reference>
<protein>
    <recommendedName>
        <fullName evidence="3 13">Chaperone protein ClpB</fullName>
    </recommendedName>
</protein>
<dbReference type="Gene3D" id="1.10.1780.10">
    <property type="entry name" value="Clp, N-terminal domain"/>
    <property type="match status" value="1"/>
</dbReference>
<dbReference type="SUPFAM" id="SSF52540">
    <property type="entry name" value="P-loop containing nucleoside triphosphate hydrolases"/>
    <property type="match status" value="2"/>
</dbReference>
<dbReference type="SMART" id="SM00382">
    <property type="entry name" value="AAA"/>
    <property type="match status" value="2"/>
</dbReference>
<sequence>MNIEKYSERVRGFLQSAQTFALAENHQQFSPEHVLKVLLDDEQGMAASLIERAGGNAKEARLANDAALAKLPKVSGGNGGLSLTAPLAKVFSTAEDLAKKAGDSFVTVERLLQALAIESSATTSASLKKAGATAQALDQVINDIRKGRTADSANAEQGFDALKKFARDLTEEAREGKLDPVIGRDDEIRRTIQVLSRRTKNNPVLIGEPGVGKTAIAEGLALRIVNGDVPESLKDKKLMALDMGALIAGAKYRGEFEERLKAVLNEVQAENGGIILFIDEMHTLVGAGKADGAMDASNLLKPALARGELHCVGATTLDEYRKHVEKDPALARRFQPVLVDEPTVEDTISILRGLKEKYEQHHKVRISDSALVAAATLSNRYITDRFLPDKAIDLMDEAASRLRMQVDSKPEELDELDRRIIQLKIEREALKQETDQSSADRLKKLEDELADTEEKADALTARWQAEKQKLGHAADLKKRLDEARNELAIAQRNGQFQRAGELTYGIIPGLEKELAAAEARDSSGAGSMVQEVVTADNIAHVVSRWTGIPVDKMLEGQREKLLRMEDELAKSVVGQGEAVQAVSKAVRRSRAGLQDPNRPIGSFIFLGPTGVGKTELTKSLARFLFDDETAMVRLDMSEYMEKHSVARLIGAPPGYVGYEEGGALTEAVRRRPYQVVLFDEIEKAHPDVFNVLLQVLDDGRLTDGQGRTVDFKNTIIIMTSNLGSEFMTQMGDNDDVDSVRDLVMERVRSHFRPEFLNRVDDIILFHRLRRDEMGAIVEIQLKRLISLLGDRKISLELDEDARNWLANKGYDPAYGARPLKRVIQKAVQDRLAEMILGGEVPDGSRVKVTSGTDRLLFKVKPARGEAEAEAETADAA</sequence>
<dbReference type="PRINTS" id="PR00300">
    <property type="entry name" value="CLPPROTEASEA"/>
</dbReference>
<dbReference type="NCBIfam" id="TIGR03346">
    <property type="entry name" value="chaperone_ClpB"/>
    <property type="match status" value="1"/>
</dbReference>
<feature type="domain" description="Clp R" evidence="14">
    <location>
        <begin position="3"/>
        <end position="147"/>
    </location>
</feature>
<evidence type="ECO:0000313" key="15">
    <source>
        <dbReference type="EMBL" id="CUX47518.1"/>
    </source>
</evidence>
<dbReference type="InterPro" id="IPR003959">
    <property type="entry name" value="ATPase_AAA_core"/>
</dbReference>
<keyword evidence="5 12" id="KW-0547">Nucleotide-binding</keyword>
<dbReference type="SMART" id="SM01086">
    <property type="entry name" value="ClpB_D2-small"/>
    <property type="match status" value="1"/>
</dbReference>
<dbReference type="Pfam" id="PF02861">
    <property type="entry name" value="Clp_N"/>
    <property type="match status" value="1"/>
</dbReference>
<dbReference type="GO" id="GO:0016887">
    <property type="term" value="F:ATP hydrolysis activity"/>
    <property type="evidence" value="ECO:0007669"/>
    <property type="project" value="InterPro"/>
</dbReference>
<evidence type="ECO:0000256" key="9">
    <source>
        <dbReference type="ARBA" id="ARBA00025613"/>
    </source>
</evidence>
<dbReference type="InterPro" id="IPR001270">
    <property type="entry name" value="ClpA/B"/>
</dbReference>
<dbReference type="GO" id="GO:0005524">
    <property type="term" value="F:ATP binding"/>
    <property type="evidence" value="ECO:0007669"/>
    <property type="project" value="UniProtKB-UniRule"/>
</dbReference>
<evidence type="ECO:0000259" key="14">
    <source>
        <dbReference type="PROSITE" id="PS51903"/>
    </source>
</evidence>
<dbReference type="InterPro" id="IPR004176">
    <property type="entry name" value="Clp_R_N"/>
</dbReference>
<dbReference type="Pfam" id="PF17871">
    <property type="entry name" value="AAA_lid_9"/>
    <property type="match status" value="1"/>
</dbReference>
<keyword evidence="8 12" id="KW-0143">Chaperone</keyword>
<evidence type="ECO:0000256" key="4">
    <source>
        <dbReference type="ARBA" id="ARBA00022737"/>
    </source>
</evidence>
<evidence type="ECO:0000256" key="2">
    <source>
        <dbReference type="ARBA" id="ARBA00008675"/>
    </source>
</evidence>
<dbReference type="InterPro" id="IPR018368">
    <property type="entry name" value="ClpA/B_CS1"/>
</dbReference>
<dbReference type="InterPro" id="IPR019489">
    <property type="entry name" value="Clp_ATPase_C"/>
</dbReference>
<dbReference type="GO" id="GO:0034605">
    <property type="term" value="P:cellular response to heat"/>
    <property type="evidence" value="ECO:0007669"/>
    <property type="project" value="TreeGrafter"/>
</dbReference>
<dbReference type="InterPro" id="IPR027417">
    <property type="entry name" value="P-loop_NTPase"/>
</dbReference>
<evidence type="ECO:0000256" key="3">
    <source>
        <dbReference type="ARBA" id="ARBA00017574"/>
    </source>
</evidence>
<dbReference type="AlphaFoldDB" id="A0A1S7R5V6"/>
<dbReference type="Pfam" id="PF10431">
    <property type="entry name" value="ClpB_D2-small"/>
    <property type="match status" value="1"/>
</dbReference>
<dbReference type="GO" id="GO:0042026">
    <property type="term" value="P:protein refolding"/>
    <property type="evidence" value="ECO:0007669"/>
    <property type="project" value="UniProtKB-UniRule"/>
</dbReference>
<dbReference type="Gene3D" id="1.10.8.60">
    <property type="match status" value="1"/>
</dbReference>
<dbReference type="InterPro" id="IPR028299">
    <property type="entry name" value="ClpA/B_CS2"/>
</dbReference>
<keyword evidence="13" id="KW-0346">Stress response</keyword>
<keyword evidence="13" id="KW-0963">Cytoplasm</keyword>
<dbReference type="InterPro" id="IPR003593">
    <property type="entry name" value="AAA+_ATPase"/>
</dbReference>
<dbReference type="PROSITE" id="PS51903">
    <property type="entry name" value="CLP_R"/>
    <property type="match status" value="1"/>
</dbReference>
<dbReference type="Gene3D" id="3.40.50.300">
    <property type="entry name" value="P-loop containing nucleotide triphosphate hydrolases"/>
    <property type="match status" value="3"/>
</dbReference>
<dbReference type="FunFam" id="3.40.50.300:FF:000025">
    <property type="entry name" value="ATP-dependent Clp protease subunit"/>
    <property type="match status" value="1"/>
</dbReference>
<evidence type="ECO:0000256" key="10">
    <source>
        <dbReference type="ARBA" id="ARBA00026057"/>
    </source>
</evidence>
<dbReference type="GO" id="GO:0005737">
    <property type="term" value="C:cytoplasm"/>
    <property type="evidence" value="ECO:0007669"/>
    <property type="project" value="UniProtKB-SubCell"/>
</dbReference>